<feature type="compositionally biased region" description="Polar residues" evidence="1">
    <location>
        <begin position="490"/>
        <end position="499"/>
    </location>
</feature>
<feature type="region of interest" description="Disordered" evidence="1">
    <location>
        <begin position="490"/>
        <end position="523"/>
    </location>
</feature>
<name>A0A9W8ND49_9PEZI</name>
<evidence type="ECO:0000313" key="2">
    <source>
        <dbReference type="EMBL" id="KAJ3569372.1"/>
    </source>
</evidence>
<dbReference type="AlphaFoldDB" id="A0A9W8ND49"/>
<proteinExistence type="predicted"/>
<keyword evidence="3" id="KW-1185">Reference proteome</keyword>
<feature type="region of interest" description="Disordered" evidence="1">
    <location>
        <begin position="256"/>
        <end position="279"/>
    </location>
</feature>
<organism evidence="2 3">
    <name type="scientific">Xylaria arbuscula</name>
    <dbReference type="NCBI Taxonomy" id="114810"/>
    <lineage>
        <taxon>Eukaryota</taxon>
        <taxon>Fungi</taxon>
        <taxon>Dikarya</taxon>
        <taxon>Ascomycota</taxon>
        <taxon>Pezizomycotina</taxon>
        <taxon>Sordariomycetes</taxon>
        <taxon>Xylariomycetidae</taxon>
        <taxon>Xylariales</taxon>
        <taxon>Xylariaceae</taxon>
        <taxon>Xylaria</taxon>
    </lineage>
</organism>
<evidence type="ECO:0000313" key="3">
    <source>
        <dbReference type="Proteomes" id="UP001148614"/>
    </source>
</evidence>
<gene>
    <name evidence="2" type="ORF">NPX13_g6109</name>
</gene>
<sequence length="627" mass="71918">MDAMVDIPQDTLVAAVDRLENSFASRFANWDQLNLPSAAHYFQQSYVEAIRTLRRISEEQWKENSDPVLKLHLELLFKRTVALLPLSIEYAKEARNNLRPVHKALLSNVQELGERHDVTGTNGLAIHIIRMYKQLDDIWPPAREAWVDSGLDLKPDAEFDNIYEDFCLLYREQRHSQGDHERYARQSSRLLVKALEALHLPESQLDLDDSFFKNETRPTYVSFPCNSKEFLYGIGKRPGILSVKARLGGPLTADQQSSLESAAKMSNQKSLPKHPRNPGVGKDYKMDQSNAIADFQDALHDSEALNPGHRHIARPGAELITPTWGIRKEILIPYRQELEAIAERIYKEFKMPVDQAQLPKSPDQRVNWIQPIAEEIKNTRASINHHMKYDNTSNKAKSLRLAAYKLKLLRAVFMIGLFSGIPRALPPNVQNALGARLDDWILHEQAWVAGDRHIMAHGEMDKKVLDELQQDIAGREANIARWTEMKDQMTGDSVTSQRVDGSHDSGIDVVSPPEVPEDTDPVLDDDTIRSATILLKSVLRPTIPDAGDYVLDVREERRRRRWYEKVALARLTGDSAPQWTCKRVVDPFTAGGPPQWEHLPRQGYWECLQFMWIMTHWRFYQLRELEL</sequence>
<reference evidence="2" key="1">
    <citation type="submission" date="2022-07" db="EMBL/GenBank/DDBJ databases">
        <title>Genome Sequence of Xylaria arbuscula.</title>
        <authorList>
            <person name="Buettner E."/>
        </authorList>
    </citation>
    <scope>NUCLEOTIDE SEQUENCE</scope>
    <source>
        <strain evidence="2">VT107</strain>
    </source>
</reference>
<dbReference type="EMBL" id="JANPWZ010001042">
    <property type="protein sequence ID" value="KAJ3569372.1"/>
    <property type="molecule type" value="Genomic_DNA"/>
</dbReference>
<evidence type="ECO:0000256" key="1">
    <source>
        <dbReference type="SAM" id="MobiDB-lite"/>
    </source>
</evidence>
<dbReference type="VEuPathDB" id="FungiDB:F4678DRAFT_473710"/>
<protein>
    <submittedName>
        <fullName evidence="2">Uncharacterized protein</fullName>
    </submittedName>
</protein>
<accession>A0A9W8ND49</accession>
<dbReference type="Proteomes" id="UP001148614">
    <property type="component" value="Unassembled WGS sequence"/>
</dbReference>
<comment type="caution">
    <text evidence="2">The sequence shown here is derived from an EMBL/GenBank/DDBJ whole genome shotgun (WGS) entry which is preliminary data.</text>
</comment>
<feature type="compositionally biased region" description="Polar residues" evidence="1">
    <location>
        <begin position="256"/>
        <end position="270"/>
    </location>
</feature>